<dbReference type="Proteomes" id="UP000464314">
    <property type="component" value="Chromosome"/>
</dbReference>
<dbReference type="RefSeq" id="WP_161836202.1">
    <property type="nucleotide sequence ID" value="NZ_CP048000.1"/>
</dbReference>
<evidence type="ECO:0000256" key="1">
    <source>
        <dbReference type="SAM" id="Phobius"/>
    </source>
</evidence>
<keyword evidence="1" id="KW-0472">Membrane</keyword>
<organism evidence="2 3">
    <name type="scientific">Anaerocolumna sedimenticola</name>
    <dbReference type="NCBI Taxonomy" id="2696063"/>
    <lineage>
        <taxon>Bacteria</taxon>
        <taxon>Bacillati</taxon>
        <taxon>Bacillota</taxon>
        <taxon>Clostridia</taxon>
        <taxon>Lachnospirales</taxon>
        <taxon>Lachnospiraceae</taxon>
        <taxon>Anaerocolumna</taxon>
    </lineage>
</organism>
<evidence type="ECO:0000313" key="2">
    <source>
        <dbReference type="EMBL" id="QHQ59536.1"/>
    </source>
</evidence>
<dbReference type="KEGG" id="anr:Ana3638_00930"/>
<keyword evidence="3" id="KW-1185">Reference proteome</keyword>
<sequence length="118" mass="12376">MDYLKAFLVGGAICAVVQIFMDSTKLMPGRIMVILVCLGAALGAIGVYEPFAKWAGAGASVPLSGFGNLLFKGIKKSLTEEGFIGLFKGGFTASAVGISAALIFSYMASWIFNPKLKD</sequence>
<dbReference type="PANTHER" id="PTHR38450">
    <property type="entry name" value="STAGE V SPORULATION PROTEIN AC-RELATED"/>
    <property type="match status" value="1"/>
</dbReference>
<protein>
    <submittedName>
        <fullName evidence="2">SpoVA/SpoVAEb family sporulation membrane protein</fullName>
    </submittedName>
</protein>
<dbReference type="PANTHER" id="PTHR38450:SF2">
    <property type="entry name" value="STAGE V SPORULATION PROTEIN AEB"/>
    <property type="match status" value="1"/>
</dbReference>
<reference evidence="2 3" key="1">
    <citation type="submission" date="2020-01" db="EMBL/GenBank/DDBJ databases">
        <title>Genome analysis of Anaerocolumna sp. CBA3638.</title>
        <authorList>
            <person name="Kim J."/>
            <person name="Roh S.W."/>
        </authorList>
    </citation>
    <scope>NUCLEOTIDE SEQUENCE [LARGE SCALE GENOMIC DNA]</scope>
    <source>
        <strain evidence="2 3">CBA3638</strain>
    </source>
</reference>
<feature type="transmembrane region" description="Helical" evidence="1">
    <location>
        <begin position="91"/>
        <end position="112"/>
    </location>
</feature>
<proteinExistence type="predicted"/>
<dbReference type="Pfam" id="PF03862">
    <property type="entry name" value="SpoVAC_SpoVAEB"/>
    <property type="match status" value="1"/>
</dbReference>
<keyword evidence="1" id="KW-0812">Transmembrane</keyword>
<name>A0A6P1THY8_9FIRM</name>
<dbReference type="EMBL" id="CP048000">
    <property type="protein sequence ID" value="QHQ59536.1"/>
    <property type="molecule type" value="Genomic_DNA"/>
</dbReference>
<dbReference type="AlphaFoldDB" id="A0A6P1THY8"/>
<accession>A0A6P1THY8</accession>
<feature type="transmembrane region" description="Helical" evidence="1">
    <location>
        <begin position="31"/>
        <end position="48"/>
    </location>
</feature>
<dbReference type="InterPro" id="IPR005562">
    <property type="entry name" value="SpoVA"/>
</dbReference>
<keyword evidence="1" id="KW-1133">Transmembrane helix</keyword>
<gene>
    <name evidence="2" type="ORF">Ana3638_00930</name>
</gene>
<evidence type="ECO:0000313" key="3">
    <source>
        <dbReference type="Proteomes" id="UP000464314"/>
    </source>
</evidence>